<dbReference type="EMBL" id="CABIJS010000322">
    <property type="protein sequence ID" value="VUZ49046.1"/>
    <property type="molecule type" value="Genomic_DNA"/>
</dbReference>
<organism evidence="3 4">
    <name type="scientific">Hymenolepis diminuta</name>
    <name type="common">Rat tapeworm</name>
    <dbReference type="NCBI Taxonomy" id="6216"/>
    <lineage>
        <taxon>Eukaryota</taxon>
        <taxon>Metazoa</taxon>
        <taxon>Spiralia</taxon>
        <taxon>Lophotrochozoa</taxon>
        <taxon>Platyhelminthes</taxon>
        <taxon>Cestoda</taxon>
        <taxon>Eucestoda</taxon>
        <taxon>Cyclophyllidea</taxon>
        <taxon>Hymenolepididae</taxon>
        <taxon>Hymenolepis</taxon>
    </lineage>
</organism>
<dbReference type="Pfam" id="PF00168">
    <property type="entry name" value="C2"/>
    <property type="match status" value="2"/>
</dbReference>
<reference evidence="3 4" key="1">
    <citation type="submission" date="2019-07" db="EMBL/GenBank/DDBJ databases">
        <authorList>
            <person name="Jastrzebski P J."/>
            <person name="Paukszto L."/>
            <person name="Jastrzebski P J."/>
        </authorList>
    </citation>
    <scope>NUCLEOTIDE SEQUENCE [LARGE SCALE GENOMIC DNA]</scope>
    <source>
        <strain evidence="3 4">WMS-il1</strain>
    </source>
</reference>
<sequence length="529" mass="58285">MARLLQKSNQPSTNTGSWGGLFTCCFASSKSSSPEPPVIPSIKVQGPVSNTAELSKEREVADGKSVVSQASAESGSALNKVAANTNREQTDNTSKPSSQRVEAMYNSWADRGDQGRSEAPPSVTLSAIAGRKGSAQAPSEAHSSNTSVHEFLEERYTKGFNWQSQGNLSVQESLNVPANATVHTHVKMNYKSSELVIQIKNVENAPGEENAGSQAYQVRLALIGLKKKKRWHSHIVPAPNPVFNEEAVFKGITSDELAKMALRMRLYSCTKHRRNFIFAESTVSFTALNLRAGEADIPFALVSKVGHESVVDSESDIGDDTMSNSRFGSPLSIHSRISRRSSTRSHRSGSRHQRPPSASSVASRKANTNTMPELETARRVAADREANWPELLCGLAYNNTTKRLSISVLRANRLKIPEGSFRSPKVYVSLTLVSETGEEITSSHTHDVHLAVNTEFGEKFAFDMNSLSPREVTLFVRVFQKHHIHKHESLGWFAIGAKNNGEEERSHWNEMLQAQGKEISRWHVLNENV</sequence>
<dbReference type="SUPFAM" id="SSF49562">
    <property type="entry name" value="C2 domain (Calcium/lipid-binding domain, CaLB)"/>
    <property type="match status" value="2"/>
</dbReference>
<proteinExistence type="predicted"/>
<dbReference type="Proteomes" id="UP000321570">
    <property type="component" value="Unassembled WGS sequence"/>
</dbReference>
<dbReference type="PANTHER" id="PTHR46129">
    <property type="entry name" value="SYNAPTOTAGMIN 14, ISOFORM D"/>
    <property type="match status" value="1"/>
</dbReference>
<accession>A0A564YPB8</accession>
<dbReference type="InterPro" id="IPR035892">
    <property type="entry name" value="C2_domain_sf"/>
</dbReference>
<feature type="region of interest" description="Disordered" evidence="1">
    <location>
        <begin position="28"/>
        <end position="99"/>
    </location>
</feature>
<dbReference type="GO" id="GO:0005543">
    <property type="term" value="F:phospholipid binding"/>
    <property type="evidence" value="ECO:0007669"/>
    <property type="project" value="TreeGrafter"/>
</dbReference>
<dbReference type="AlphaFoldDB" id="A0A564YPB8"/>
<name>A0A564YPB8_HYMDI</name>
<protein>
    <recommendedName>
        <fullName evidence="2">C2 domain-containing protein</fullName>
    </recommendedName>
</protein>
<evidence type="ECO:0000313" key="3">
    <source>
        <dbReference type="EMBL" id="VUZ49046.1"/>
    </source>
</evidence>
<evidence type="ECO:0000313" key="4">
    <source>
        <dbReference type="Proteomes" id="UP000321570"/>
    </source>
</evidence>
<evidence type="ECO:0000259" key="2">
    <source>
        <dbReference type="PROSITE" id="PS50004"/>
    </source>
</evidence>
<dbReference type="InterPro" id="IPR043541">
    <property type="entry name" value="SYT14/14L/16"/>
</dbReference>
<evidence type="ECO:0000256" key="1">
    <source>
        <dbReference type="SAM" id="MobiDB-lite"/>
    </source>
</evidence>
<gene>
    <name evidence="3" type="ORF">WMSIL1_LOCUS8296</name>
</gene>
<dbReference type="PROSITE" id="PS50004">
    <property type="entry name" value="C2"/>
    <property type="match status" value="1"/>
</dbReference>
<keyword evidence="4" id="KW-1185">Reference proteome</keyword>
<feature type="compositionally biased region" description="Basic residues" evidence="1">
    <location>
        <begin position="336"/>
        <end position="354"/>
    </location>
</feature>
<dbReference type="InterPro" id="IPR000008">
    <property type="entry name" value="C2_dom"/>
</dbReference>
<feature type="domain" description="C2" evidence="2">
    <location>
        <begin position="387"/>
        <end position="523"/>
    </location>
</feature>
<dbReference type="Gene3D" id="2.60.40.150">
    <property type="entry name" value="C2 domain"/>
    <property type="match status" value="2"/>
</dbReference>
<feature type="compositionally biased region" description="Polar residues" evidence="1">
    <location>
        <begin position="66"/>
        <end position="99"/>
    </location>
</feature>
<feature type="compositionally biased region" description="Polar residues" evidence="1">
    <location>
        <begin position="358"/>
        <end position="371"/>
    </location>
</feature>
<feature type="region of interest" description="Disordered" evidence="1">
    <location>
        <begin position="312"/>
        <end position="371"/>
    </location>
</feature>
<dbReference type="PANTHER" id="PTHR46129:SF2">
    <property type="entry name" value="SYNAPTOTAGMIN 14, ISOFORM D"/>
    <property type="match status" value="1"/>
</dbReference>